<comment type="caution">
    <text evidence="1">The sequence shown here is derived from an EMBL/GenBank/DDBJ whole genome shotgun (WGS) entry which is preliminary data.</text>
</comment>
<dbReference type="Proteomes" id="UP001060085">
    <property type="component" value="Linkage Group LG02"/>
</dbReference>
<proteinExistence type="predicted"/>
<reference evidence="2" key="1">
    <citation type="journal article" date="2023" name="Nat. Plants">
        <title>Single-cell RNA sequencing provides a high-resolution roadmap for understanding the multicellular compartmentation of specialized metabolism.</title>
        <authorList>
            <person name="Sun S."/>
            <person name="Shen X."/>
            <person name="Li Y."/>
            <person name="Li Y."/>
            <person name="Wang S."/>
            <person name="Li R."/>
            <person name="Zhang H."/>
            <person name="Shen G."/>
            <person name="Guo B."/>
            <person name="Wei J."/>
            <person name="Xu J."/>
            <person name="St-Pierre B."/>
            <person name="Chen S."/>
            <person name="Sun C."/>
        </authorList>
    </citation>
    <scope>NUCLEOTIDE SEQUENCE [LARGE SCALE GENOMIC DNA]</scope>
</reference>
<evidence type="ECO:0000313" key="1">
    <source>
        <dbReference type="EMBL" id="KAI5679452.1"/>
    </source>
</evidence>
<keyword evidence="2" id="KW-1185">Reference proteome</keyword>
<evidence type="ECO:0000313" key="2">
    <source>
        <dbReference type="Proteomes" id="UP001060085"/>
    </source>
</evidence>
<name>A0ACC0C3N4_CATRO</name>
<organism evidence="1 2">
    <name type="scientific">Catharanthus roseus</name>
    <name type="common">Madagascar periwinkle</name>
    <name type="synonym">Vinca rosea</name>
    <dbReference type="NCBI Taxonomy" id="4058"/>
    <lineage>
        <taxon>Eukaryota</taxon>
        <taxon>Viridiplantae</taxon>
        <taxon>Streptophyta</taxon>
        <taxon>Embryophyta</taxon>
        <taxon>Tracheophyta</taxon>
        <taxon>Spermatophyta</taxon>
        <taxon>Magnoliopsida</taxon>
        <taxon>eudicotyledons</taxon>
        <taxon>Gunneridae</taxon>
        <taxon>Pentapetalae</taxon>
        <taxon>asterids</taxon>
        <taxon>lamiids</taxon>
        <taxon>Gentianales</taxon>
        <taxon>Apocynaceae</taxon>
        <taxon>Rauvolfioideae</taxon>
        <taxon>Vinceae</taxon>
        <taxon>Catharanthinae</taxon>
        <taxon>Catharanthus</taxon>
    </lineage>
</organism>
<accession>A0ACC0C3N4</accession>
<gene>
    <name evidence="1" type="ORF">M9H77_10402</name>
</gene>
<protein>
    <submittedName>
        <fullName evidence="1">Uncharacterized protein</fullName>
    </submittedName>
</protein>
<sequence length="250" mass="28258">MESGRFFTWKHRRRRKTNQAKTPSPSLTLYTKTNNLFLIITPRYCKCKIKLLQEEVEEEQRDTTEGDPKKAARVWLGTFETAEDAALAYDEAALRFKGSKAKLNFPERVQGKTELHYYSDQSIRPTTASSVRPNSSSNVLDVTNNADAAAAAAAGEQYLYSGADQYNYYPHLLQYAQLLSSSDAEFPYFTSALYNNQQHSTSQPILPQQQDPCNFPSSQSQSQYGSSSCIPDFVDDYGKDFDPNTPNDHQ</sequence>
<dbReference type="EMBL" id="CM044702">
    <property type="protein sequence ID" value="KAI5679452.1"/>
    <property type="molecule type" value="Genomic_DNA"/>
</dbReference>